<feature type="chain" id="PRO_5020269013" evidence="1">
    <location>
        <begin position="21"/>
        <end position="163"/>
    </location>
</feature>
<dbReference type="Pfam" id="PF07589">
    <property type="entry name" value="PEP-CTERM"/>
    <property type="match status" value="1"/>
</dbReference>
<dbReference type="EMBL" id="SNXS01000002">
    <property type="protein sequence ID" value="TDP72942.1"/>
    <property type="molecule type" value="Genomic_DNA"/>
</dbReference>
<comment type="caution">
    <text evidence="3">The sequence shown here is derived from an EMBL/GenBank/DDBJ whole genome shotgun (WGS) entry which is preliminary data.</text>
</comment>
<evidence type="ECO:0000259" key="2">
    <source>
        <dbReference type="Pfam" id="PF07589"/>
    </source>
</evidence>
<evidence type="ECO:0000313" key="3">
    <source>
        <dbReference type="EMBL" id="TDP72942.1"/>
    </source>
</evidence>
<gene>
    <name evidence="3" type="ORF">DES47_102688</name>
</gene>
<reference evidence="3 4" key="1">
    <citation type="submission" date="2019-03" db="EMBL/GenBank/DDBJ databases">
        <title>Genomic Encyclopedia of Type Strains, Phase IV (KMG-IV): sequencing the most valuable type-strain genomes for metagenomic binning, comparative biology and taxonomic classification.</title>
        <authorList>
            <person name="Goeker M."/>
        </authorList>
    </citation>
    <scope>NUCLEOTIDE SEQUENCE [LARGE SCALE GENOMIC DNA]</scope>
    <source>
        <strain evidence="3 4">DSM 16998</strain>
    </source>
</reference>
<name>A0A4R6QQW3_9BURK</name>
<accession>A0A4R6QQW3</accession>
<keyword evidence="1" id="KW-0732">Signal</keyword>
<feature type="signal peptide" evidence="1">
    <location>
        <begin position="1"/>
        <end position="20"/>
    </location>
</feature>
<feature type="domain" description="Ice-binding protein C-terminal" evidence="2">
    <location>
        <begin position="137"/>
        <end position="161"/>
    </location>
</feature>
<evidence type="ECO:0000313" key="4">
    <source>
        <dbReference type="Proteomes" id="UP000295361"/>
    </source>
</evidence>
<dbReference type="OrthoDB" id="8566463at2"/>
<sequence>MIRNTLLALAATLALGAAQAASFNFTGATESGPLNGQSFSGSFSYDESLIAASGFQNLELGQLQLNIFGLSITKSDTVAQQAFADFYDGQFLGLSFDYAGGQHTVGMASGPSAFSDAYLSYSTAAGGGFGSYTLTTAVPEPESYALMLAGLAAMGFMVRRKKA</sequence>
<organism evidence="3 4">
    <name type="scientific">Roseateles toxinivorans</name>
    <dbReference type="NCBI Taxonomy" id="270368"/>
    <lineage>
        <taxon>Bacteria</taxon>
        <taxon>Pseudomonadati</taxon>
        <taxon>Pseudomonadota</taxon>
        <taxon>Betaproteobacteria</taxon>
        <taxon>Burkholderiales</taxon>
        <taxon>Sphaerotilaceae</taxon>
        <taxon>Roseateles</taxon>
    </lineage>
</organism>
<dbReference type="Proteomes" id="UP000295361">
    <property type="component" value="Unassembled WGS sequence"/>
</dbReference>
<dbReference type="InParanoid" id="A0A4R6QQW3"/>
<proteinExistence type="predicted"/>
<dbReference type="NCBIfam" id="TIGR02595">
    <property type="entry name" value="PEP_CTERM"/>
    <property type="match status" value="1"/>
</dbReference>
<dbReference type="RefSeq" id="WP_133700365.1">
    <property type="nucleotide sequence ID" value="NZ_SNXS01000002.1"/>
</dbReference>
<dbReference type="InterPro" id="IPR013424">
    <property type="entry name" value="Ice-binding_C"/>
</dbReference>
<protein>
    <submittedName>
        <fullName evidence="3">Putative secreted protein with PEP-CTERM sorting signal</fullName>
    </submittedName>
</protein>
<dbReference type="AlphaFoldDB" id="A0A4R6QQW3"/>
<evidence type="ECO:0000256" key="1">
    <source>
        <dbReference type="SAM" id="SignalP"/>
    </source>
</evidence>
<keyword evidence="4" id="KW-1185">Reference proteome</keyword>